<reference evidence="2 3" key="1">
    <citation type="submission" date="2016-06" db="EMBL/GenBank/DDBJ databases">
        <authorList>
            <person name="Kjaerup R.B."/>
            <person name="Dalgaard T.S."/>
            <person name="Juul-Madsen H.R."/>
        </authorList>
    </citation>
    <scope>NUCLEOTIDE SEQUENCE [LARGE SCALE GENOMIC DNA]</scope>
    <source>
        <strain evidence="2 3">GCSL-Mp3</strain>
    </source>
</reference>
<proteinExistence type="predicted"/>
<name>A0A1B8H071_9GAMM</name>
<protein>
    <recommendedName>
        <fullName evidence="4">Type 1 fimbrial protein</fullName>
    </recommendedName>
</protein>
<accession>A0A1B8H071</accession>
<dbReference type="RefSeq" id="WP_067426426.1">
    <property type="nucleotide sequence ID" value="NZ_LZEX01000045.1"/>
</dbReference>
<gene>
    <name evidence="2" type="ORF">AYY17_12410</name>
</gene>
<evidence type="ECO:0000313" key="2">
    <source>
        <dbReference type="EMBL" id="OBU02451.1"/>
    </source>
</evidence>
<feature type="chain" id="PRO_5008609179" description="Type 1 fimbrial protein" evidence="1">
    <location>
        <begin position="25"/>
        <end position="117"/>
    </location>
</feature>
<feature type="signal peptide" evidence="1">
    <location>
        <begin position="1"/>
        <end position="24"/>
    </location>
</feature>
<dbReference type="AlphaFoldDB" id="A0A1B8H071"/>
<evidence type="ECO:0000256" key="1">
    <source>
        <dbReference type="SAM" id="SignalP"/>
    </source>
</evidence>
<evidence type="ECO:0000313" key="3">
    <source>
        <dbReference type="Proteomes" id="UP000092247"/>
    </source>
</evidence>
<keyword evidence="1" id="KW-0732">Signal</keyword>
<organism evidence="2 3">
    <name type="scientific">Morganella psychrotolerans</name>
    <dbReference type="NCBI Taxonomy" id="368603"/>
    <lineage>
        <taxon>Bacteria</taxon>
        <taxon>Pseudomonadati</taxon>
        <taxon>Pseudomonadota</taxon>
        <taxon>Gammaproteobacteria</taxon>
        <taxon>Enterobacterales</taxon>
        <taxon>Morganellaceae</taxon>
        <taxon>Morganella</taxon>
    </lineage>
</organism>
<evidence type="ECO:0008006" key="4">
    <source>
        <dbReference type="Google" id="ProtNLM"/>
    </source>
</evidence>
<comment type="caution">
    <text evidence="2">The sequence shown here is derived from an EMBL/GenBank/DDBJ whole genome shotgun (WGS) entry which is preliminary data.</text>
</comment>
<dbReference type="Proteomes" id="UP000092247">
    <property type="component" value="Unassembled WGS sequence"/>
</dbReference>
<sequence length="117" mass="12703">MSHLKTIISSILFSLSAAVTCAGAMSEGTILLAGSVVNAACEVRVLTPGNQQAGKQPYRQSPAFEYSCLRDGRSDRIRDIITDGELSEGRLPQSVGRTSYIVLSEQRGEGYLRVDYF</sequence>
<dbReference type="EMBL" id="LZEX01000045">
    <property type="protein sequence ID" value="OBU02451.1"/>
    <property type="molecule type" value="Genomic_DNA"/>
</dbReference>